<dbReference type="PATRIC" id="fig|991778.3.peg.4563"/>
<dbReference type="EMBL" id="AFAR01000213">
    <property type="protein sequence ID" value="EGF25742.1"/>
    <property type="molecule type" value="Genomic_DNA"/>
</dbReference>
<proteinExistence type="predicted"/>
<evidence type="ECO:0000313" key="2">
    <source>
        <dbReference type="EMBL" id="EGF25742.1"/>
    </source>
</evidence>
<feature type="region of interest" description="Disordered" evidence="1">
    <location>
        <begin position="1"/>
        <end position="27"/>
    </location>
</feature>
<organism evidence="2 3">
    <name type="scientific">Rhodopirellula baltica WH47</name>
    <dbReference type="NCBI Taxonomy" id="991778"/>
    <lineage>
        <taxon>Bacteria</taxon>
        <taxon>Pseudomonadati</taxon>
        <taxon>Planctomycetota</taxon>
        <taxon>Planctomycetia</taxon>
        <taxon>Pirellulales</taxon>
        <taxon>Pirellulaceae</taxon>
        <taxon>Rhodopirellula</taxon>
    </lineage>
</organism>
<protein>
    <submittedName>
        <fullName evidence="2">Uncharacterized protein</fullName>
    </submittedName>
</protein>
<evidence type="ECO:0000256" key="1">
    <source>
        <dbReference type="SAM" id="MobiDB-lite"/>
    </source>
</evidence>
<dbReference type="AlphaFoldDB" id="F2AX52"/>
<reference evidence="2 3" key="1">
    <citation type="journal article" date="2013" name="Mar. Genomics">
        <title>Expression of sulfatases in Rhodopirellula baltica and the diversity of sulfatases in the genus Rhodopirellula.</title>
        <authorList>
            <person name="Wegner C.E."/>
            <person name="Richter-Heitmann T."/>
            <person name="Klindworth A."/>
            <person name="Klockow C."/>
            <person name="Richter M."/>
            <person name="Achstetter T."/>
            <person name="Glockner F.O."/>
            <person name="Harder J."/>
        </authorList>
    </citation>
    <scope>NUCLEOTIDE SEQUENCE [LARGE SCALE GENOMIC DNA]</scope>
    <source>
        <strain evidence="2 3">WH47</strain>
    </source>
</reference>
<feature type="compositionally biased region" description="Basic residues" evidence="1">
    <location>
        <begin position="1"/>
        <end position="14"/>
    </location>
</feature>
<dbReference type="Proteomes" id="UP000006222">
    <property type="component" value="Unassembled WGS sequence"/>
</dbReference>
<comment type="caution">
    <text evidence="2">The sequence shown here is derived from an EMBL/GenBank/DDBJ whole genome shotgun (WGS) entry which is preliminary data.</text>
</comment>
<sequence length="97" mass="11355">MVKRRQRTQRRIPRLRQPSTESRLNKRRVSIPSDVQSMLRSLAIAHQNAVKSGNPVTVERNGELVRLMPDGTTRKIRKAAQRIHPTRRVMKLTDHRE</sequence>
<evidence type="ECO:0000313" key="3">
    <source>
        <dbReference type="Proteomes" id="UP000006222"/>
    </source>
</evidence>
<gene>
    <name evidence="2" type="ORF">RBWH47_04803</name>
</gene>
<accession>F2AX52</accession>
<name>F2AX52_RHOBT</name>